<proteinExistence type="inferred from homology"/>
<dbReference type="InterPro" id="IPR036452">
    <property type="entry name" value="Ribo_hydro-like"/>
</dbReference>
<organism evidence="3 4">
    <name type="scientific">Scyliorhinus torazame</name>
    <name type="common">Cloudy catshark</name>
    <name type="synonym">Catulus torazame</name>
    <dbReference type="NCBI Taxonomy" id="75743"/>
    <lineage>
        <taxon>Eukaryota</taxon>
        <taxon>Metazoa</taxon>
        <taxon>Chordata</taxon>
        <taxon>Craniata</taxon>
        <taxon>Vertebrata</taxon>
        <taxon>Chondrichthyes</taxon>
        <taxon>Elasmobranchii</taxon>
        <taxon>Galeomorphii</taxon>
        <taxon>Galeoidea</taxon>
        <taxon>Carcharhiniformes</taxon>
        <taxon>Scyliorhinidae</taxon>
        <taxon>Scyliorhinus</taxon>
    </lineage>
</organism>
<evidence type="ECO:0000313" key="3">
    <source>
        <dbReference type="EMBL" id="GCB82387.1"/>
    </source>
</evidence>
<evidence type="ECO:0000259" key="2">
    <source>
        <dbReference type="Pfam" id="PF01156"/>
    </source>
</evidence>
<gene>
    <name evidence="3" type="ORF">scyTo_0023218</name>
</gene>
<comment type="caution">
    <text evidence="3">The sequence shown here is derived from an EMBL/GenBank/DDBJ whole genome shotgun (WGS) entry which is preliminary data.</text>
</comment>
<dbReference type="PANTHER" id="PTHR46190:SF1">
    <property type="entry name" value="SI:CH211-201H21.5"/>
    <property type="match status" value="1"/>
</dbReference>
<dbReference type="InterPro" id="IPR052775">
    <property type="entry name" value="IUN_hydrolase"/>
</dbReference>
<dbReference type="SUPFAM" id="SSF53590">
    <property type="entry name" value="Nucleoside hydrolase"/>
    <property type="match status" value="1"/>
</dbReference>
<dbReference type="OMA" id="KAQFMKK"/>
<dbReference type="EMBL" id="BFAA01027337">
    <property type="protein sequence ID" value="GCB82387.1"/>
    <property type="molecule type" value="Genomic_DNA"/>
</dbReference>
<dbReference type="Proteomes" id="UP000288216">
    <property type="component" value="Unassembled WGS sequence"/>
</dbReference>
<protein>
    <recommendedName>
        <fullName evidence="2">Inosine/uridine-preferring nucleoside hydrolase domain-containing protein</fullName>
    </recommendedName>
</protein>
<feature type="domain" description="Inosine/uridine-preferring nucleoside hydrolase" evidence="2">
    <location>
        <begin position="1"/>
        <end position="174"/>
    </location>
</feature>
<dbReference type="Gene3D" id="3.90.245.10">
    <property type="entry name" value="Ribonucleoside hydrolase-like"/>
    <property type="match status" value="1"/>
</dbReference>
<evidence type="ECO:0000256" key="1">
    <source>
        <dbReference type="ARBA" id="ARBA00009176"/>
    </source>
</evidence>
<accession>A0A401QAP9</accession>
<evidence type="ECO:0000313" key="4">
    <source>
        <dbReference type="Proteomes" id="UP000288216"/>
    </source>
</evidence>
<name>A0A401QAP9_SCYTO</name>
<dbReference type="OrthoDB" id="432381at2759"/>
<sequence length="181" mass="20466">MDPTFPSKLKSLYIMGGNTEGRGNVRVSGEFNFVTDPEAASIVFSHYTCPTYIAPLEYTLRHVVPWDFFKKWIDQNTEKAQFMKKITALTTEYTKSDEGSNQLLFGDGFQSCDSYAMAAAIDESVVTEDAQYGVTVELHGTMTRGMMVLDTLDLLKLKHKVTVFLKCDMEKFKQLLMNALK</sequence>
<dbReference type="GO" id="GO:0016799">
    <property type="term" value="F:hydrolase activity, hydrolyzing N-glycosyl compounds"/>
    <property type="evidence" value="ECO:0007669"/>
    <property type="project" value="InterPro"/>
</dbReference>
<dbReference type="InterPro" id="IPR001910">
    <property type="entry name" value="Inosine/uridine_hydrolase_dom"/>
</dbReference>
<comment type="similarity">
    <text evidence="1">Belongs to the IUNH family.</text>
</comment>
<dbReference type="Pfam" id="PF01156">
    <property type="entry name" value="IU_nuc_hydro"/>
    <property type="match status" value="1"/>
</dbReference>
<dbReference type="STRING" id="75743.A0A401QAP9"/>
<reference evidence="3 4" key="1">
    <citation type="journal article" date="2018" name="Nat. Ecol. Evol.">
        <title>Shark genomes provide insights into elasmobranch evolution and the origin of vertebrates.</title>
        <authorList>
            <person name="Hara Y"/>
            <person name="Yamaguchi K"/>
            <person name="Onimaru K"/>
            <person name="Kadota M"/>
            <person name="Koyanagi M"/>
            <person name="Keeley SD"/>
            <person name="Tatsumi K"/>
            <person name="Tanaka K"/>
            <person name="Motone F"/>
            <person name="Kageyama Y"/>
            <person name="Nozu R"/>
            <person name="Adachi N"/>
            <person name="Nishimura O"/>
            <person name="Nakagawa R"/>
            <person name="Tanegashima C"/>
            <person name="Kiyatake I"/>
            <person name="Matsumoto R"/>
            <person name="Murakumo K"/>
            <person name="Nishida K"/>
            <person name="Terakita A"/>
            <person name="Kuratani S"/>
            <person name="Sato K"/>
            <person name="Hyodo S Kuraku.S."/>
        </authorList>
    </citation>
    <scope>NUCLEOTIDE SEQUENCE [LARGE SCALE GENOMIC DNA]</scope>
</reference>
<dbReference type="PANTHER" id="PTHR46190">
    <property type="entry name" value="SI:CH211-201H21.5-RELATED"/>
    <property type="match status" value="1"/>
</dbReference>
<keyword evidence="4" id="KW-1185">Reference proteome</keyword>
<dbReference type="AlphaFoldDB" id="A0A401QAP9"/>